<proteinExistence type="predicted"/>
<dbReference type="Proteomes" id="UP001189624">
    <property type="component" value="Chromosome 6"/>
</dbReference>
<accession>A0AA86T344</accession>
<organism evidence="1 2">
    <name type="scientific">Sphenostylis stenocarpa</name>
    <dbReference type="NCBI Taxonomy" id="92480"/>
    <lineage>
        <taxon>Eukaryota</taxon>
        <taxon>Viridiplantae</taxon>
        <taxon>Streptophyta</taxon>
        <taxon>Embryophyta</taxon>
        <taxon>Tracheophyta</taxon>
        <taxon>Spermatophyta</taxon>
        <taxon>Magnoliopsida</taxon>
        <taxon>eudicotyledons</taxon>
        <taxon>Gunneridae</taxon>
        <taxon>Pentapetalae</taxon>
        <taxon>rosids</taxon>
        <taxon>fabids</taxon>
        <taxon>Fabales</taxon>
        <taxon>Fabaceae</taxon>
        <taxon>Papilionoideae</taxon>
        <taxon>50 kb inversion clade</taxon>
        <taxon>NPAAA clade</taxon>
        <taxon>indigoferoid/millettioid clade</taxon>
        <taxon>Phaseoleae</taxon>
        <taxon>Sphenostylis</taxon>
    </lineage>
</organism>
<dbReference type="Gramene" id="rna-AYBTSS11_LOCUS20502">
    <property type="protein sequence ID" value="CAJ1964780.1"/>
    <property type="gene ID" value="gene-AYBTSS11_LOCUS20502"/>
</dbReference>
<evidence type="ECO:0000313" key="2">
    <source>
        <dbReference type="Proteomes" id="UP001189624"/>
    </source>
</evidence>
<reference evidence="1" key="1">
    <citation type="submission" date="2023-10" db="EMBL/GenBank/DDBJ databases">
        <authorList>
            <person name="Domelevo Entfellner J.-B."/>
        </authorList>
    </citation>
    <scope>NUCLEOTIDE SEQUENCE</scope>
</reference>
<name>A0AA86T344_9FABA</name>
<evidence type="ECO:0000313" key="1">
    <source>
        <dbReference type="EMBL" id="CAJ1964780.1"/>
    </source>
</evidence>
<dbReference type="AlphaFoldDB" id="A0AA86T344"/>
<gene>
    <name evidence="1" type="ORF">AYBTSS11_LOCUS20502</name>
</gene>
<sequence>VANDRPLRPDDRLPVVVGTRWPSIQSRWPSRGSRWGQTTVQEWLLGADGRPLTPNGRSSL</sequence>
<protein>
    <submittedName>
        <fullName evidence="1">Uncharacterized protein</fullName>
    </submittedName>
</protein>
<keyword evidence="2" id="KW-1185">Reference proteome</keyword>
<feature type="non-terminal residue" evidence="1">
    <location>
        <position position="1"/>
    </location>
</feature>
<dbReference type="EMBL" id="OY731403">
    <property type="protein sequence ID" value="CAJ1964780.1"/>
    <property type="molecule type" value="Genomic_DNA"/>
</dbReference>